<dbReference type="PANTHER" id="PTHR24291:SF50">
    <property type="entry name" value="BIFUNCTIONAL ALBAFLAVENONE MONOOXYGENASE_TERPENE SYNTHASE"/>
    <property type="match status" value="1"/>
</dbReference>
<dbReference type="PRINTS" id="PR00385">
    <property type="entry name" value="P450"/>
</dbReference>
<proteinExistence type="inferred from homology"/>
<dbReference type="PRINTS" id="PR00463">
    <property type="entry name" value="EP450I"/>
</dbReference>
<evidence type="ECO:0000256" key="1">
    <source>
        <dbReference type="ARBA" id="ARBA00010617"/>
    </source>
</evidence>
<gene>
    <name evidence="7" type="ORF">UFOPK3423_00828</name>
</gene>
<keyword evidence="5" id="KW-0408">Iron</keyword>
<evidence type="ECO:0000256" key="6">
    <source>
        <dbReference type="ARBA" id="ARBA00023033"/>
    </source>
</evidence>
<dbReference type="InterPro" id="IPR036396">
    <property type="entry name" value="Cyt_P450_sf"/>
</dbReference>
<dbReference type="GO" id="GO:0016705">
    <property type="term" value="F:oxidoreductase activity, acting on paired donors, with incorporation or reduction of molecular oxygen"/>
    <property type="evidence" value="ECO:0007669"/>
    <property type="project" value="InterPro"/>
</dbReference>
<dbReference type="SUPFAM" id="SSF48264">
    <property type="entry name" value="Cytochrome P450"/>
    <property type="match status" value="1"/>
</dbReference>
<dbReference type="InterPro" id="IPR050196">
    <property type="entry name" value="Cytochrome_P450_Monoox"/>
</dbReference>
<evidence type="ECO:0000256" key="4">
    <source>
        <dbReference type="ARBA" id="ARBA00023002"/>
    </source>
</evidence>
<comment type="similarity">
    <text evidence="1">Belongs to the cytochrome P450 family.</text>
</comment>
<keyword evidence="3" id="KW-0479">Metal-binding</keyword>
<reference evidence="7" key="1">
    <citation type="submission" date="2020-05" db="EMBL/GenBank/DDBJ databases">
        <authorList>
            <person name="Chiriac C."/>
            <person name="Salcher M."/>
            <person name="Ghai R."/>
            <person name="Kavagutti S V."/>
        </authorList>
    </citation>
    <scope>NUCLEOTIDE SEQUENCE</scope>
</reference>
<dbReference type="Pfam" id="PF00067">
    <property type="entry name" value="p450"/>
    <property type="match status" value="2"/>
</dbReference>
<evidence type="ECO:0000256" key="5">
    <source>
        <dbReference type="ARBA" id="ARBA00023004"/>
    </source>
</evidence>
<dbReference type="GO" id="GO:0020037">
    <property type="term" value="F:heme binding"/>
    <property type="evidence" value="ECO:0007669"/>
    <property type="project" value="InterPro"/>
</dbReference>
<dbReference type="PANTHER" id="PTHR24291">
    <property type="entry name" value="CYTOCHROME P450 FAMILY 4"/>
    <property type="match status" value="1"/>
</dbReference>
<keyword evidence="4" id="KW-0560">Oxidoreductase</keyword>
<keyword evidence="2" id="KW-0349">Heme</keyword>
<keyword evidence="6" id="KW-0503">Monooxygenase</keyword>
<evidence type="ECO:0000256" key="2">
    <source>
        <dbReference type="ARBA" id="ARBA00022617"/>
    </source>
</evidence>
<dbReference type="InterPro" id="IPR001128">
    <property type="entry name" value="Cyt_P450"/>
</dbReference>
<dbReference type="EMBL" id="CAFBLQ010000076">
    <property type="protein sequence ID" value="CAB4872673.1"/>
    <property type="molecule type" value="Genomic_DNA"/>
</dbReference>
<dbReference type="PROSITE" id="PS00086">
    <property type="entry name" value="CYTOCHROME_P450"/>
    <property type="match status" value="1"/>
</dbReference>
<name>A0A6J7DYR8_9ZZZZ</name>
<dbReference type="InterPro" id="IPR017972">
    <property type="entry name" value="Cyt_P450_CS"/>
</dbReference>
<evidence type="ECO:0000313" key="7">
    <source>
        <dbReference type="EMBL" id="CAB4872673.1"/>
    </source>
</evidence>
<dbReference type="Gene3D" id="1.10.630.10">
    <property type="entry name" value="Cytochrome P450"/>
    <property type="match status" value="2"/>
</dbReference>
<evidence type="ECO:0000256" key="3">
    <source>
        <dbReference type="ARBA" id="ARBA00022723"/>
    </source>
</evidence>
<dbReference type="GO" id="GO:0004497">
    <property type="term" value="F:monooxygenase activity"/>
    <property type="evidence" value="ECO:0007669"/>
    <property type="project" value="UniProtKB-KW"/>
</dbReference>
<organism evidence="7">
    <name type="scientific">freshwater metagenome</name>
    <dbReference type="NCBI Taxonomy" id="449393"/>
    <lineage>
        <taxon>unclassified sequences</taxon>
        <taxon>metagenomes</taxon>
        <taxon>ecological metagenomes</taxon>
    </lineage>
</organism>
<dbReference type="AlphaFoldDB" id="A0A6J7DYR8"/>
<protein>
    <submittedName>
        <fullName evidence="7">Unannotated protein</fullName>
    </submittedName>
</protein>
<dbReference type="GO" id="GO:0005506">
    <property type="term" value="F:iron ion binding"/>
    <property type="evidence" value="ECO:0007669"/>
    <property type="project" value="InterPro"/>
</dbReference>
<dbReference type="InterPro" id="IPR002401">
    <property type="entry name" value="Cyt_P450_E_grp-I"/>
</dbReference>
<sequence length="458" mass="51390">MIESPPTLPEGPIATILGDLRNERSATVPFPPGETSFSMRRTQSFMRDPMSWMLDGYERFGPVYTLRIFHHNVVMMLGPEANHHILVSHAHNFSWRDGHLRDLAALMGDGLLTTDGPYHRAHRKMMLPAFHRERIRAATAVIENEVARAMGAFEPGAVIDLYDWARNISLRVAMRALFGLDPDRVDTRGMDAADEFERALSFHAQNIYGQLARGPGTPYSRLLKSRARLDALLYEEIDRRRDDGGGKEDLLSLLVQATDEDGEPLPTEQIRDEVMTLMFAAHDTTTSTISFLFLELARNPELAEDPGITVDMLLEETLRMYPPAYVGPRLSREPFEFAGIPVPGRAHIHYSSYASHHLPDVWPEPERFDPYRFTPEGKAAMRKGQYVPFGGGSRTCIGMRFGEAEIRVIARAILERCRLDTLPGHRLVMRTAPTLSPRGGLPMVVRRAAPAAVLSATL</sequence>
<accession>A0A6J7DYR8</accession>